<dbReference type="RefSeq" id="XP_033462256.1">
    <property type="nucleotide sequence ID" value="XM_033608374.1"/>
</dbReference>
<dbReference type="OrthoDB" id="5006988at2759"/>
<evidence type="ECO:0000256" key="1">
    <source>
        <dbReference type="SAM" id="SignalP"/>
    </source>
</evidence>
<proteinExistence type="predicted"/>
<sequence>MRWTILYQTLAAAALTHAFTIPREITADGVYKVVTRDDGTEVHTKVADIDIESTVALTSAADEHDILKRSVRGQIWCGCGYTMNPGNCDAAVQDLKNQMGKYIGPHLSFYSIRSNVVAFACNQGSQNVYADAGTYGTQLQKITSACGRYIAGSLDLVGGSNPFIVGYMRYSNGLDFCRDSTISGNNRC</sequence>
<reference evidence="3" key="1">
    <citation type="submission" date="2020-01" db="EMBL/GenBank/DDBJ databases">
        <authorList>
            <consortium name="DOE Joint Genome Institute"/>
            <person name="Haridas S."/>
            <person name="Albert R."/>
            <person name="Binder M."/>
            <person name="Bloem J."/>
            <person name="Labutti K."/>
            <person name="Salamov A."/>
            <person name="Andreopoulos B."/>
            <person name="Baker S.E."/>
            <person name="Barry K."/>
            <person name="Bills G."/>
            <person name="Bluhm B.H."/>
            <person name="Cannon C."/>
            <person name="Castanera R."/>
            <person name="Culley D.E."/>
            <person name="Daum C."/>
            <person name="Ezra D."/>
            <person name="Gonzalez J.B."/>
            <person name="Henrissat B."/>
            <person name="Kuo A."/>
            <person name="Liang C."/>
            <person name="Lipzen A."/>
            <person name="Lutzoni F."/>
            <person name="Magnuson J."/>
            <person name="Mondo S."/>
            <person name="Nolan M."/>
            <person name="Ohm R."/>
            <person name="Pangilinan J."/>
            <person name="Park H.-J."/>
            <person name="Ramirez L."/>
            <person name="Alfaro M."/>
            <person name="Sun H."/>
            <person name="Tritt A."/>
            <person name="Yoshinaga Y."/>
            <person name="Zwiers L.-H."/>
            <person name="Turgeon B.G."/>
            <person name="Goodwin S.B."/>
            <person name="Spatafora J.W."/>
            <person name="Crous P.W."/>
            <person name="Grigoriev I.V."/>
        </authorList>
    </citation>
    <scope>NUCLEOTIDE SEQUENCE</scope>
    <source>
        <strain evidence="3">CBS 342.82</strain>
    </source>
</reference>
<name>A0A6J3MB31_9PEZI</name>
<accession>A0A6J3MB31</accession>
<evidence type="ECO:0000313" key="3">
    <source>
        <dbReference type="RefSeq" id="XP_033462256.1"/>
    </source>
</evidence>
<dbReference type="Proteomes" id="UP000504637">
    <property type="component" value="Unplaced"/>
</dbReference>
<gene>
    <name evidence="3" type="ORF">K489DRAFT_429513</name>
</gene>
<evidence type="ECO:0000313" key="2">
    <source>
        <dbReference type="Proteomes" id="UP000504637"/>
    </source>
</evidence>
<reference evidence="3" key="2">
    <citation type="submission" date="2020-04" db="EMBL/GenBank/DDBJ databases">
        <authorList>
            <consortium name="NCBI Genome Project"/>
        </authorList>
    </citation>
    <scope>NUCLEOTIDE SEQUENCE</scope>
    <source>
        <strain evidence="3">CBS 342.82</strain>
    </source>
</reference>
<organism evidence="3">
    <name type="scientific">Dissoconium aciculare CBS 342.82</name>
    <dbReference type="NCBI Taxonomy" id="1314786"/>
    <lineage>
        <taxon>Eukaryota</taxon>
        <taxon>Fungi</taxon>
        <taxon>Dikarya</taxon>
        <taxon>Ascomycota</taxon>
        <taxon>Pezizomycotina</taxon>
        <taxon>Dothideomycetes</taxon>
        <taxon>Dothideomycetidae</taxon>
        <taxon>Mycosphaerellales</taxon>
        <taxon>Dissoconiaceae</taxon>
        <taxon>Dissoconium</taxon>
    </lineage>
</organism>
<feature type="signal peptide" evidence="1">
    <location>
        <begin position="1"/>
        <end position="18"/>
    </location>
</feature>
<keyword evidence="2" id="KW-1185">Reference proteome</keyword>
<dbReference type="GeneID" id="54366174"/>
<dbReference type="AlphaFoldDB" id="A0A6J3MB31"/>
<feature type="chain" id="PRO_5026665096" evidence="1">
    <location>
        <begin position="19"/>
        <end position="188"/>
    </location>
</feature>
<keyword evidence="1" id="KW-0732">Signal</keyword>
<reference evidence="3" key="3">
    <citation type="submission" date="2025-08" db="UniProtKB">
        <authorList>
            <consortium name="RefSeq"/>
        </authorList>
    </citation>
    <scope>IDENTIFICATION</scope>
    <source>
        <strain evidence="3">CBS 342.82</strain>
    </source>
</reference>
<protein>
    <submittedName>
        <fullName evidence="3">Uncharacterized protein</fullName>
    </submittedName>
</protein>